<keyword evidence="7" id="KW-1185">Reference proteome</keyword>
<evidence type="ECO:0000313" key="6">
    <source>
        <dbReference type="EMBL" id="GMM45027.1"/>
    </source>
</evidence>
<dbReference type="InterPro" id="IPR016819">
    <property type="entry name" value="RNase_P/MRP_POP5"/>
</dbReference>
<evidence type="ECO:0000256" key="4">
    <source>
        <dbReference type="ARBA" id="ARBA00023242"/>
    </source>
</evidence>
<comment type="caution">
    <text evidence="6">The sequence shown here is derived from an EMBL/GenBank/DDBJ whole genome shotgun (WGS) entry which is preliminary data.</text>
</comment>
<reference evidence="6 7" key="1">
    <citation type="journal article" date="2023" name="Elife">
        <title>Identification of key yeast species and microbe-microbe interactions impacting larval growth of Drosophila in the wild.</title>
        <authorList>
            <person name="Mure A."/>
            <person name="Sugiura Y."/>
            <person name="Maeda R."/>
            <person name="Honda K."/>
            <person name="Sakurai N."/>
            <person name="Takahashi Y."/>
            <person name="Watada M."/>
            <person name="Katoh T."/>
            <person name="Gotoh A."/>
            <person name="Gotoh Y."/>
            <person name="Taniguchi I."/>
            <person name="Nakamura K."/>
            <person name="Hayashi T."/>
            <person name="Katayama T."/>
            <person name="Uemura T."/>
            <person name="Hattori Y."/>
        </authorList>
    </citation>
    <scope>NUCLEOTIDE SEQUENCE [LARGE SCALE GENOMIC DNA]</scope>
    <source>
        <strain evidence="6 7">PK-24</strain>
    </source>
</reference>
<evidence type="ECO:0000256" key="3">
    <source>
        <dbReference type="ARBA" id="ARBA00022694"/>
    </source>
</evidence>
<comment type="subcellular location">
    <subcellularLocation>
        <location evidence="1">Nucleus</location>
    </subcellularLocation>
</comment>
<dbReference type="EC" id="3.1.26.5" evidence="5"/>
<keyword evidence="4" id="KW-0539">Nucleus</keyword>
<dbReference type="InterPro" id="IPR002759">
    <property type="entry name" value="Pop5/Rpp14/Rnp2-like"/>
</dbReference>
<evidence type="ECO:0000313" key="7">
    <source>
        <dbReference type="Proteomes" id="UP001378960"/>
    </source>
</evidence>
<evidence type="ECO:0000256" key="1">
    <source>
        <dbReference type="ARBA" id="ARBA00004123"/>
    </source>
</evidence>
<dbReference type="Gene3D" id="3.30.70.3250">
    <property type="entry name" value="Ribonuclease P, Pop5 subunit"/>
    <property type="match status" value="1"/>
</dbReference>
<dbReference type="GO" id="GO:0000172">
    <property type="term" value="C:ribonuclease MRP complex"/>
    <property type="evidence" value="ECO:0007669"/>
    <property type="project" value="TreeGrafter"/>
</dbReference>
<dbReference type="PANTHER" id="PTHR15441:SF2">
    <property type="entry name" value="RIBONUCLEASE P_MRP PROTEIN SUBUNIT POP5"/>
    <property type="match status" value="1"/>
</dbReference>
<dbReference type="SUPFAM" id="SSF160350">
    <property type="entry name" value="Rnp2-like"/>
    <property type="match status" value="1"/>
</dbReference>
<dbReference type="Proteomes" id="UP001378960">
    <property type="component" value="Unassembled WGS sequence"/>
</dbReference>
<comment type="similarity">
    <text evidence="2 5">Belongs to the eukaryotic/archaeal RNase P protein component 2 family.</text>
</comment>
<dbReference type="GO" id="GO:0005730">
    <property type="term" value="C:nucleolus"/>
    <property type="evidence" value="ECO:0007669"/>
    <property type="project" value="TreeGrafter"/>
</dbReference>
<dbReference type="AlphaFoldDB" id="A0AAV5R1W9"/>
<accession>A0AAV5R1W9</accession>
<comment type="function">
    <text evidence="5">Component of ribonuclease P, a protein complex that generates mature tRNA molecules by cleaving their 5'-ends.</text>
</comment>
<protein>
    <recommendedName>
        <fullName evidence="5">Ribonuclease P/MRP protein subunit POP5</fullName>
        <ecNumber evidence="5">3.1.26.5</ecNumber>
    </recommendedName>
</protein>
<sequence length="138" mass="15595">MVRLKTRYILFQLRYPDFEDTKTAKNVQPKTLISILRASMSKNFGDIGLSETLNAFTIKYFSNSTSVGILRVHCDAVEKVLGAMFFVSSVDGKNVIWDSIGVSGSISKCERRAIQINRRILRDGKNNENVDDVLDIFI</sequence>
<evidence type="ECO:0000256" key="5">
    <source>
        <dbReference type="PIRNR" id="PIRNR023803"/>
    </source>
</evidence>
<dbReference type="GO" id="GO:0001682">
    <property type="term" value="P:tRNA 5'-leader removal"/>
    <property type="evidence" value="ECO:0007669"/>
    <property type="project" value="InterPro"/>
</dbReference>
<name>A0AAV5R1W9_PICKL</name>
<dbReference type="GO" id="GO:0004526">
    <property type="term" value="F:ribonuclease P activity"/>
    <property type="evidence" value="ECO:0007669"/>
    <property type="project" value="UniProtKB-EC"/>
</dbReference>
<evidence type="ECO:0000256" key="2">
    <source>
        <dbReference type="ARBA" id="ARBA00010800"/>
    </source>
</evidence>
<keyword evidence="3 5" id="KW-0819">tRNA processing</keyword>
<dbReference type="GO" id="GO:0030681">
    <property type="term" value="C:multimeric ribonuclease P complex"/>
    <property type="evidence" value="ECO:0007669"/>
    <property type="project" value="TreeGrafter"/>
</dbReference>
<dbReference type="PIRSF" id="PIRSF023803">
    <property type="entry name" value="Ribonuclease_P_prd"/>
    <property type="match status" value="1"/>
</dbReference>
<dbReference type="Pfam" id="PF01900">
    <property type="entry name" value="RNase_P_Rpp14"/>
    <property type="match status" value="1"/>
</dbReference>
<comment type="catalytic activity">
    <reaction evidence="5">
        <text>Endonucleolytic cleavage of RNA, removing 5'-extranucleotides from tRNA precursor.</text>
        <dbReference type="EC" id="3.1.26.5"/>
    </reaction>
</comment>
<proteinExistence type="inferred from homology"/>
<dbReference type="InterPro" id="IPR038085">
    <property type="entry name" value="Rnp2-like_sf"/>
</dbReference>
<dbReference type="GO" id="GO:0033204">
    <property type="term" value="F:ribonuclease P RNA binding"/>
    <property type="evidence" value="ECO:0007669"/>
    <property type="project" value="InterPro"/>
</dbReference>
<gene>
    <name evidence="6" type="ORF">DAPK24_016020</name>
</gene>
<dbReference type="EMBL" id="BTGB01000001">
    <property type="protein sequence ID" value="GMM45027.1"/>
    <property type="molecule type" value="Genomic_DNA"/>
</dbReference>
<organism evidence="6 7">
    <name type="scientific">Pichia kluyveri</name>
    <name type="common">Yeast</name>
    <dbReference type="NCBI Taxonomy" id="36015"/>
    <lineage>
        <taxon>Eukaryota</taxon>
        <taxon>Fungi</taxon>
        <taxon>Dikarya</taxon>
        <taxon>Ascomycota</taxon>
        <taxon>Saccharomycotina</taxon>
        <taxon>Pichiomycetes</taxon>
        <taxon>Pichiales</taxon>
        <taxon>Pichiaceae</taxon>
        <taxon>Pichia</taxon>
    </lineage>
</organism>
<dbReference type="PANTHER" id="PTHR15441">
    <property type="entry name" value="RIBONUCLEASE P PROTEIN SUBUNIT P14"/>
    <property type="match status" value="1"/>
</dbReference>